<dbReference type="RefSeq" id="WP_377517942.1">
    <property type="nucleotide sequence ID" value="NZ_JBHSRV010000010.1"/>
</dbReference>
<dbReference type="Proteomes" id="UP000730618">
    <property type="component" value="Unassembled WGS sequence"/>
</dbReference>
<gene>
    <name evidence="1" type="ORF">PAECIP111802_04936</name>
</gene>
<reference evidence="1 2" key="1">
    <citation type="submission" date="2021-06" db="EMBL/GenBank/DDBJ databases">
        <authorList>
            <person name="Criscuolo A."/>
        </authorList>
    </citation>
    <scope>NUCLEOTIDE SEQUENCE [LARGE SCALE GENOMIC DNA]</scope>
    <source>
        <strain evidence="2">CIP 111802</strain>
    </source>
</reference>
<organism evidence="1 2">
    <name type="scientific">Paenibacillus allorhizosphaerae</name>
    <dbReference type="NCBI Taxonomy" id="2849866"/>
    <lineage>
        <taxon>Bacteria</taxon>
        <taxon>Bacillati</taxon>
        <taxon>Bacillota</taxon>
        <taxon>Bacilli</taxon>
        <taxon>Bacillales</taxon>
        <taxon>Paenibacillaceae</taxon>
        <taxon>Paenibacillus</taxon>
    </lineage>
</organism>
<evidence type="ECO:0000313" key="2">
    <source>
        <dbReference type="Proteomes" id="UP000730618"/>
    </source>
</evidence>
<evidence type="ECO:0000313" key="1">
    <source>
        <dbReference type="EMBL" id="CAG7651330.1"/>
    </source>
</evidence>
<proteinExistence type="predicted"/>
<protein>
    <submittedName>
        <fullName evidence="1">Uncharacterized protein</fullName>
    </submittedName>
</protein>
<sequence length="58" mass="5637">MTKLVVTLLVCVLLAGAGLYVGGTKIAPAAVTKSTNVNTSVTGASVNEATGVFTGTAP</sequence>
<dbReference type="EMBL" id="CAJVCE010000016">
    <property type="protein sequence ID" value="CAG7651330.1"/>
    <property type="molecule type" value="Genomic_DNA"/>
</dbReference>
<accession>A0ABM8VND4</accession>
<keyword evidence="2" id="KW-1185">Reference proteome</keyword>
<comment type="caution">
    <text evidence="1">The sequence shown here is derived from an EMBL/GenBank/DDBJ whole genome shotgun (WGS) entry which is preliminary data.</text>
</comment>
<name>A0ABM8VND4_9BACL</name>